<evidence type="ECO:0000313" key="4">
    <source>
        <dbReference type="Proteomes" id="UP000324832"/>
    </source>
</evidence>
<evidence type="ECO:0000256" key="1">
    <source>
        <dbReference type="SAM" id="Phobius"/>
    </source>
</evidence>
<dbReference type="EMBL" id="FZQP02000282">
    <property type="protein sequence ID" value="VVC88306.1"/>
    <property type="molecule type" value="Genomic_DNA"/>
</dbReference>
<dbReference type="AlphaFoldDB" id="A0A5E4PSR7"/>
<keyword evidence="1" id="KW-0812">Transmembrane</keyword>
<evidence type="ECO:0000313" key="3">
    <source>
        <dbReference type="EMBL" id="VVC88306.1"/>
    </source>
</evidence>
<organism evidence="3 4">
    <name type="scientific">Leptidea sinapis</name>
    <dbReference type="NCBI Taxonomy" id="189913"/>
    <lineage>
        <taxon>Eukaryota</taxon>
        <taxon>Metazoa</taxon>
        <taxon>Ecdysozoa</taxon>
        <taxon>Arthropoda</taxon>
        <taxon>Hexapoda</taxon>
        <taxon>Insecta</taxon>
        <taxon>Pterygota</taxon>
        <taxon>Neoptera</taxon>
        <taxon>Endopterygota</taxon>
        <taxon>Lepidoptera</taxon>
        <taxon>Glossata</taxon>
        <taxon>Ditrysia</taxon>
        <taxon>Papilionoidea</taxon>
        <taxon>Pieridae</taxon>
        <taxon>Dismorphiinae</taxon>
        <taxon>Leptidea</taxon>
    </lineage>
</organism>
<sequence>MYIKMKLFVAVVCLSVILSGECRSLPEEQSVVSVYTSQTTTGQDVYHQIASNIAEKITSPLYRFLGFNKNVTDATTKKPWDKIELLDETPDIGVKPLKPVNNDISNEKDVEELSAEAIKRTDKKPEKITLYSSYLPAGKLELNETNDEDFGFDDDDDIESDDSIKPREGPFVLFLEVVGSIIQLIYGGFVSLFQKGQSQSN</sequence>
<protein>
    <submittedName>
        <fullName evidence="3">Uncharacterized protein</fullName>
    </submittedName>
</protein>
<feature type="transmembrane region" description="Helical" evidence="1">
    <location>
        <begin position="171"/>
        <end position="193"/>
    </location>
</feature>
<name>A0A5E4PSR7_9NEOP</name>
<accession>A0A5E4PSR7</accession>
<evidence type="ECO:0000256" key="2">
    <source>
        <dbReference type="SAM" id="SignalP"/>
    </source>
</evidence>
<gene>
    <name evidence="3" type="ORF">LSINAPIS_LOCUS1714</name>
</gene>
<dbReference type="Proteomes" id="UP000324832">
    <property type="component" value="Unassembled WGS sequence"/>
</dbReference>
<reference evidence="3 4" key="1">
    <citation type="submission" date="2017-07" db="EMBL/GenBank/DDBJ databases">
        <authorList>
            <person name="Talla V."/>
            <person name="Backstrom N."/>
        </authorList>
    </citation>
    <scope>NUCLEOTIDE SEQUENCE [LARGE SCALE GENOMIC DNA]</scope>
</reference>
<feature type="signal peptide" evidence="2">
    <location>
        <begin position="1"/>
        <end position="24"/>
    </location>
</feature>
<keyword evidence="1" id="KW-1133">Transmembrane helix</keyword>
<keyword evidence="2" id="KW-0732">Signal</keyword>
<proteinExistence type="predicted"/>
<keyword evidence="1" id="KW-0472">Membrane</keyword>
<keyword evidence="4" id="KW-1185">Reference proteome</keyword>
<feature type="chain" id="PRO_5022991914" evidence="2">
    <location>
        <begin position="25"/>
        <end position="201"/>
    </location>
</feature>